<organism evidence="1 2">
    <name type="scientific">Xylaria curta</name>
    <dbReference type="NCBI Taxonomy" id="42375"/>
    <lineage>
        <taxon>Eukaryota</taxon>
        <taxon>Fungi</taxon>
        <taxon>Dikarya</taxon>
        <taxon>Ascomycota</taxon>
        <taxon>Pezizomycotina</taxon>
        <taxon>Sordariomycetes</taxon>
        <taxon>Xylariomycetidae</taxon>
        <taxon>Xylariales</taxon>
        <taxon>Xylariaceae</taxon>
        <taxon>Xylaria</taxon>
    </lineage>
</organism>
<dbReference type="EMBL" id="JAPDGR010001457">
    <property type="protein sequence ID" value="KAJ2982422.1"/>
    <property type="molecule type" value="Genomic_DNA"/>
</dbReference>
<evidence type="ECO:0000313" key="1">
    <source>
        <dbReference type="EMBL" id="KAJ2982422.1"/>
    </source>
</evidence>
<keyword evidence="2" id="KW-1185">Reference proteome</keyword>
<comment type="caution">
    <text evidence="1">The sequence shown here is derived from an EMBL/GenBank/DDBJ whole genome shotgun (WGS) entry which is preliminary data.</text>
</comment>
<name>A0ACC1NSZ4_9PEZI</name>
<gene>
    <name evidence="1" type="ORF">NUW58_g6444</name>
</gene>
<protein>
    <submittedName>
        <fullName evidence="1">Uncharacterized protein</fullName>
    </submittedName>
</protein>
<evidence type="ECO:0000313" key="2">
    <source>
        <dbReference type="Proteomes" id="UP001143856"/>
    </source>
</evidence>
<proteinExistence type="predicted"/>
<sequence>MKGASDGGIFIPHSENRFPGYDMESEELDAETLKKYIYGGHVAEYMETLADDDEERYKSQFGQYLEDDIEADGLEDLYTEAHAAIREDPFKKPEGEGPKKTKEQWKAESKKYQTPKSTKAEKEERVKAKIAELRDA</sequence>
<dbReference type="Proteomes" id="UP001143856">
    <property type="component" value="Unassembled WGS sequence"/>
</dbReference>
<reference evidence="1" key="1">
    <citation type="submission" date="2022-10" db="EMBL/GenBank/DDBJ databases">
        <title>Genome Sequence of Xylaria curta.</title>
        <authorList>
            <person name="Buettner E."/>
        </authorList>
    </citation>
    <scope>NUCLEOTIDE SEQUENCE</scope>
    <source>
        <strain evidence="1">Babe10</strain>
    </source>
</reference>
<accession>A0ACC1NSZ4</accession>